<evidence type="ECO:0000313" key="2">
    <source>
        <dbReference type="EMBL" id="KRL08150.1"/>
    </source>
</evidence>
<feature type="domain" description="N-acetyltransferase" evidence="1">
    <location>
        <begin position="125"/>
        <end position="255"/>
    </location>
</feature>
<reference evidence="2 3" key="1">
    <citation type="journal article" date="2015" name="Genome Announc.">
        <title>Expanding the biotechnology potential of lactobacilli through comparative genomics of 213 strains and associated genera.</title>
        <authorList>
            <person name="Sun Z."/>
            <person name="Harris H.M."/>
            <person name="McCann A."/>
            <person name="Guo C."/>
            <person name="Argimon S."/>
            <person name="Zhang W."/>
            <person name="Yang X."/>
            <person name="Jeffery I.B."/>
            <person name="Cooney J.C."/>
            <person name="Kagawa T.F."/>
            <person name="Liu W."/>
            <person name="Song Y."/>
            <person name="Salvetti E."/>
            <person name="Wrobel A."/>
            <person name="Rasinkangas P."/>
            <person name="Parkhill J."/>
            <person name="Rea M.C."/>
            <person name="O'Sullivan O."/>
            <person name="Ritari J."/>
            <person name="Douillard F.P."/>
            <person name="Paul Ross R."/>
            <person name="Yang R."/>
            <person name="Briner A.E."/>
            <person name="Felis G.E."/>
            <person name="de Vos W.M."/>
            <person name="Barrangou R."/>
            <person name="Klaenhammer T.R."/>
            <person name="Caufield P.W."/>
            <person name="Cui Y."/>
            <person name="Zhang H."/>
            <person name="O'Toole P.W."/>
        </authorList>
    </citation>
    <scope>NUCLEOTIDE SEQUENCE [LARGE SCALE GENOMIC DNA]</scope>
    <source>
        <strain evidence="2 3">DSM 19519</strain>
    </source>
</reference>
<dbReference type="Gene3D" id="3.40.630.110">
    <property type="entry name" value="GNAT acetyltransferase-like"/>
    <property type="match status" value="1"/>
</dbReference>
<dbReference type="InterPro" id="IPR027365">
    <property type="entry name" value="GNAT_acetyltra_YdfB-like"/>
</dbReference>
<name>A0A0R1MJQ0_9LACO</name>
<accession>A0A0R1MJQ0</accession>
<evidence type="ECO:0000313" key="3">
    <source>
        <dbReference type="Proteomes" id="UP000051448"/>
    </source>
</evidence>
<dbReference type="InterPro" id="IPR016181">
    <property type="entry name" value="Acyl_CoA_acyltransferase"/>
</dbReference>
<dbReference type="InterPro" id="IPR000182">
    <property type="entry name" value="GNAT_dom"/>
</dbReference>
<sequence>MIYQVSGTNKISKLFNGWNETIIWSCLQGVMGHLYADSIENPQSAMAILGDFCFLAGVPNQELVSFKPEWCMQDFIIMSASSNEWFKVIEAVYGKRCTKVSRYAIKKEPNIFDERKLQVFAEDIPDKIKLTMIDKQMFNYCLRNDWSRDFVSLYKNYEEYEKLGIGVVALSDNFPVAGASSYSRYKDGIEIEIDTKTEFRRRGLATASAAKLILECKKKNLYPSWDAHNPWSVGLAEKLGYHFDKEYQVYEIRGY</sequence>
<dbReference type="SUPFAM" id="SSF55729">
    <property type="entry name" value="Acyl-CoA N-acyltransferases (Nat)"/>
    <property type="match status" value="1"/>
</dbReference>
<gene>
    <name evidence="2" type="ORF">FC92_GL000665</name>
</gene>
<dbReference type="RefSeq" id="WP_057868652.1">
    <property type="nucleotide sequence ID" value="NZ_AZDX01000002.1"/>
</dbReference>
<proteinExistence type="predicted"/>
<dbReference type="STRING" id="1423759.FC92_GL000665"/>
<dbReference type="GO" id="GO:0016747">
    <property type="term" value="F:acyltransferase activity, transferring groups other than amino-acyl groups"/>
    <property type="evidence" value="ECO:0007669"/>
    <property type="project" value="InterPro"/>
</dbReference>
<keyword evidence="3" id="KW-1185">Reference proteome</keyword>
<dbReference type="Proteomes" id="UP000051448">
    <property type="component" value="Unassembled WGS sequence"/>
</dbReference>
<dbReference type="OrthoDB" id="7054616at2"/>
<protein>
    <submittedName>
        <fullName evidence="2">Zwittermicin a resistance protein zmar</fullName>
    </submittedName>
</protein>
<evidence type="ECO:0000259" key="1">
    <source>
        <dbReference type="PROSITE" id="PS51186"/>
    </source>
</evidence>
<dbReference type="Pfam" id="PF12746">
    <property type="entry name" value="GNAT_acetyltran"/>
    <property type="match status" value="1"/>
</dbReference>
<dbReference type="AlphaFoldDB" id="A0A0R1MJQ0"/>
<dbReference type="PROSITE" id="PS51186">
    <property type="entry name" value="GNAT"/>
    <property type="match status" value="1"/>
</dbReference>
<comment type="caution">
    <text evidence="2">The sequence shown here is derived from an EMBL/GenBank/DDBJ whole genome shotgun (WGS) entry which is preliminary data.</text>
</comment>
<dbReference type="PANTHER" id="PTHR31143:SF2">
    <property type="entry name" value="FR47-LIKE DOMAIN-CONTAINING PROTEIN-RELATED"/>
    <property type="match status" value="1"/>
</dbReference>
<dbReference type="EMBL" id="AZDX01000002">
    <property type="protein sequence ID" value="KRL08150.1"/>
    <property type="molecule type" value="Genomic_DNA"/>
</dbReference>
<dbReference type="InterPro" id="IPR042573">
    <property type="entry name" value="GNAT_acetyltra_N"/>
</dbReference>
<dbReference type="PANTHER" id="PTHR31143">
    <property type="match status" value="1"/>
</dbReference>
<dbReference type="Gene3D" id="3.40.630.30">
    <property type="match status" value="1"/>
</dbReference>
<dbReference type="PATRIC" id="fig|1423759.3.peg.705"/>
<dbReference type="GeneID" id="98310338"/>
<organism evidence="2 3">
    <name type="scientific">Liquorilactobacillus hordei DSM 19519</name>
    <dbReference type="NCBI Taxonomy" id="1423759"/>
    <lineage>
        <taxon>Bacteria</taxon>
        <taxon>Bacillati</taxon>
        <taxon>Bacillota</taxon>
        <taxon>Bacilli</taxon>
        <taxon>Lactobacillales</taxon>
        <taxon>Lactobacillaceae</taxon>
        <taxon>Liquorilactobacillus</taxon>
    </lineage>
</organism>